<dbReference type="AlphaFoldDB" id="A0A5P1E2T6"/>
<accession>A0A5P1E2T6</accession>
<evidence type="ECO:0000313" key="1">
    <source>
        <dbReference type="EMBL" id="ONK56828.1"/>
    </source>
</evidence>
<protein>
    <submittedName>
        <fullName evidence="1">Uncharacterized protein</fullName>
    </submittedName>
</protein>
<name>A0A5P1E2T6_ASPOF</name>
<keyword evidence="2" id="KW-1185">Reference proteome</keyword>
<reference evidence="2" key="1">
    <citation type="journal article" date="2017" name="Nat. Commun.">
        <title>The asparagus genome sheds light on the origin and evolution of a young Y chromosome.</title>
        <authorList>
            <person name="Harkess A."/>
            <person name="Zhou J."/>
            <person name="Xu C."/>
            <person name="Bowers J.E."/>
            <person name="Van der Hulst R."/>
            <person name="Ayyampalayam S."/>
            <person name="Mercati F."/>
            <person name="Riccardi P."/>
            <person name="McKain M.R."/>
            <person name="Kakrana A."/>
            <person name="Tang H."/>
            <person name="Ray J."/>
            <person name="Groenendijk J."/>
            <person name="Arikit S."/>
            <person name="Mathioni S.M."/>
            <person name="Nakano M."/>
            <person name="Shan H."/>
            <person name="Telgmann-Rauber A."/>
            <person name="Kanno A."/>
            <person name="Yue Z."/>
            <person name="Chen H."/>
            <person name="Li W."/>
            <person name="Chen Y."/>
            <person name="Xu X."/>
            <person name="Zhang Y."/>
            <person name="Luo S."/>
            <person name="Chen H."/>
            <person name="Gao J."/>
            <person name="Mao Z."/>
            <person name="Pires J.C."/>
            <person name="Luo M."/>
            <person name="Kudrna D."/>
            <person name="Wing R.A."/>
            <person name="Meyers B.C."/>
            <person name="Yi K."/>
            <person name="Kong H."/>
            <person name="Lavrijsen P."/>
            <person name="Sunseri F."/>
            <person name="Falavigna A."/>
            <person name="Ye Y."/>
            <person name="Leebens-Mack J.H."/>
            <person name="Chen G."/>
        </authorList>
    </citation>
    <scope>NUCLEOTIDE SEQUENCE [LARGE SCALE GENOMIC DNA]</scope>
    <source>
        <strain evidence="2">cv. DH0086</strain>
    </source>
</reference>
<proteinExistence type="predicted"/>
<evidence type="ECO:0000313" key="2">
    <source>
        <dbReference type="Proteomes" id="UP000243459"/>
    </source>
</evidence>
<sequence length="126" mass="14371">MKPLMSLMSQVKFISLMVHLFFFSFLCSSLLKLLIFNNIINAEFSCILQHWIKFLLIIVSKNDQKILKNCGGGQLESSTPSMCVDFTMLWRLILEPFILVNSSCCFSCTFFLDASSLKGGALRRTR</sequence>
<organism evidence="1 2">
    <name type="scientific">Asparagus officinalis</name>
    <name type="common">Garden asparagus</name>
    <dbReference type="NCBI Taxonomy" id="4686"/>
    <lineage>
        <taxon>Eukaryota</taxon>
        <taxon>Viridiplantae</taxon>
        <taxon>Streptophyta</taxon>
        <taxon>Embryophyta</taxon>
        <taxon>Tracheophyta</taxon>
        <taxon>Spermatophyta</taxon>
        <taxon>Magnoliopsida</taxon>
        <taxon>Liliopsida</taxon>
        <taxon>Asparagales</taxon>
        <taxon>Asparagaceae</taxon>
        <taxon>Asparagoideae</taxon>
        <taxon>Asparagus</taxon>
    </lineage>
</organism>
<dbReference type="Proteomes" id="UP000243459">
    <property type="component" value="Chromosome 10"/>
</dbReference>
<dbReference type="Gramene" id="ONK56828">
    <property type="protein sequence ID" value="ONK56828"/>
    <property type="gene ID" value="A4U43_C10F13440"/>
</dbReference>
<dbReference type="EMBL" id="CM007390">
    <property type="protein sequence ID" value="ONK56828.1"/>
    <property type="molecule type" value="Genomic_DNA"/>
</dbReference>
<gene>
    <name evidence="1" type="ORF">A4U43_C10F13440</name>
</gene>